<reference evidence="5 8" key="2">
    <citation type="journal article" date="2020" name="Cell Host Microbe">
        <title>Functional and Genomic Variation between Human-Derived Isolates of Lachnospiraceae Reveals Inter- and Intra-Species Diversity.</title>
        <authorList>
            <person name="Sorbara M.T."/>
            <person name="Littmann E.R."/>
            <person name="Fontana E."/>
            <person name="Moody T.U."/>
            <person name="Kohout C.E."/>
            <person name="Gjonbalaj M."/>
            <person name="Eaton V."/>
            <person name="Seok R."/>
            <person name="Leiner I.M."/>
            <person name="Pamer E.G."/>
        </authorList>
    </citation>
    <scope>NUCLEOTIDE SEQUENCE [LARGE SCALE GENOMIC DNA]</scope>
    <source>
        <strain evidence="5 8">MSK.14.54</strain>
    </source>
</reference>
<dbReference type="AlphaFoldDB" id="A0A174GJX5"/>
<dbReference type="Proteomes" id="UP001199915">
    <property type="component" value="Unassembled WGS sequence"/>
</dbReference>
<dbReference type="OrthoDB" id="1953676at2"/>
<dbReference type="GeneID" id="79855394"/>
<evidence type="ECO:0000313" key="1">
    <source>
        <dbReference type="EMBL" id="CUO60735.1"/>
    </source>
</evidence>
<organism evidence="1 6">
    <name type="scientific">Fusicatenibacter saccharivorans</name>
    <dbReference type="NCBI Taxonomy" id="1150298"/>
    <lineage>
        <taxon>Bacteria</taxon>
        <taxon>Bacillati</taxon>
        <taxon>Bacillota</taxon>
        <taxon>Clostridia</taxon>
        <taxon>Lachnospirales</taxon>
        <taxon>Lachnospiraceae</taxon>
        <taxon>Fusicatenibacter</taxon>
    </lineage>
</organism>
<proteinExistence type="predicted"/>
<dbReference type="EMBL" id="CYYV01000011">
    <property type="protein sequence ID" value="CUO60735.1"/>
    <property type="molecule type" value="Genomic_DNA"/>
</dbReference>
<dbReference type="Proteomes" id="UP000768180">
    <property type="component" value="Unassembled WGS sequence"/>
</dbReference>
<sequence length="139" mass="15469">MVQLIVGKKGKGKTKQLLDKVNAEVKTANGNIVYIDKSTKHMFELNNKVRLISATDYPLKNSDEFIGFICGIVSQDHDLASVYLDSFLKVAKLEGEDITDCVEQLEGIGKQYNITFVLSVSMDKEELPEGMQDKIIVAL</sequence>
<keyword evidence="8" id="KW-1185">Reference proteome</keyword>
<reference evidence="4" key="5">
    <citation type="submission" date="2022-01" db="EMBL/GenBank/DDBJ databases">
        <title>Collection of gut derived symbiotic bacterial strains cultured from healthy donors.</title>
        <authorList>
            <person name="Lin H."/>
            <person name="Kohout C."/>
            <person name="Waligurski E."/>
            <person name="Pamer E.G."/>
        </authorList>
    </citation>
    <scope>NUCLEOTIDE SEQUENCE</scope>
    <source>
        <strain evidence="4">DFI.5.49</strain>
    </source>
</reference>
<dbReference type="STRING" id="1150298.ERS852406_02372"/>
<evidence type="ECO:0000313" key="7">
    <source>
        <dbReference type="Proteomes" id="UP000095709"/>
    </source>
</evidence>
<reference evidence="3" key="4">
    <citation type="submission" date="2021-02" db="EMBL/GenBank/DDBJ databases">
        <title>Metagenome-assembled genomes from human diarrheal sample B26.</title>
        <authorList>
            <person name="Ateba T.P."/>
            <person name="Alayande K.A."/>
            <person name="Mwanza M."/>
        </authorList>
    </citation>
    <scope>NUCLEOTIDE SEQUENCE</scope>
    <source>
        <strain evidence="3">06WH</strain>
    </source>
</reference>
<evidence type="ECO:0000313" key="8">
    <source>
        <dbReference type="Proteomes" id="UP000768180"/>
    </source>
</evidence>
<evidence type="ECO:0000313" key="5">
    <source>
        <dbReference type="EMBL" id="NSE16181.1"/>
    </source>
</evidence>
<evidence type="ECO:0000313" key="6">
    <source>
        <dbReference type="Proteomes" id="UP000095706"/>
    </source>
</evidence>
<dbReference type="EMBL" id="JAAITQ010000010">
    <property type="protein sequence ID" value="NSE16181.1"/>
    <property type="molecule type" value="Genomic_DNA"/>
</dbReference>
<dbReference type="EMBL" id="CZAL01000005">
    <property type="protein sequence ID" value="CUP08976.1"/>
    <property type="molecule type" value="Genomic_DNA"/>
</dbReference>
<accession>A0A174GJX5</accession>
<reference evidence="6 7" key="1">
    <citation type="submission" date="2015-09" db="EMBL/GenBank/DDBJ databases">
        <authorList>
            <consortium name="Pathogen Informatics"/>
        </authorList>
    </citation>
    <scope>NUCLEOTIDE SEQUENCE [LARGE SCALE GENOMIC DNA]</scope>
    <source>
        <strain evidence="1 6">2789STDY5608849</strain>
        <strain evidence="2 7">2789STDY5834885</strain>
    </source>
</reference>
<dbReference type="Proteomes" id="UP000737612">
    <property type="component" value="Unassembled WGS sequence"/>
</dbReference>
<evidence type="ECO:0000313" key="3">
    <source>
        <dbReference type="EMBL" id="MBN2954160.1"/>
    </source>
</evidence>
<gene>
    <name evidence="1" type="ORF">ERS852406_02372</name>
    <name evidence="2" type="ORF">ERS852498_01229</name>
    <name evidence="5" type="ORF">G5B05_07085</name>
    <name evidence="3" type="ORF">JTJ23_11350</name>
    <name evidence="4" type="ORF">L0N21_08385</name>
</gene>
<evidence type="ECO:0000313" key="4">
    <source>
        <dbReference type="EMBL" id="MCG4765525.1"/>
    </source>
</evidence>
<protein>
    <submittedName>
        <fullName evidence="3">Twitching motility protein PilT</fullName>
    </submittedName>
</protein>
<dbReference type="EMBL" id="JAFHBD010000058">
    <property type="protein sequence ID" value="MBN2954160.1"/>
    <property type="molecule type" value="Genomic_DNA"/>
</dbReference>
<evidence type="ECO:0000313" key="2">
    <source>
        <dbReference type="EMBL" id="CUP08976.1"/>
    </source>
</evidence>
<dbReference type="Proteomes" id="UP000095709">
    <property type="component" value="Unassembled WGS sequence"/>
</dbReference>
<dbReference type="RefSeq" id="WP_022462857.1">
    <property type="nucleotide sequence ID" value="NZ_CABJFB010000006.1"/>
</dbReference>
<reference evidence="5" key="3">
    <citation type="submission" date="2020-02" db="EMBL/GenBank/DDBJ databases">
        <authorList>
            <person name="Littmann E."/>
            <person name="Sorbara M."/>
        </authorList>
    </citation>
    <scope>NUCLEOTIDE SEQUENCE</scope>
    <source>
        <strain evidence="5">MSK.14.54</strain>
    </source>
</reference>
<name>A0A174GJX5_9FIRM</name>
<dbReference type="Proteomes" id="UP000095706">
    <property type="component" value="Unassembled WGS sequence"/>
</dbReference>
<dbReference type="EMBL" id="JAKNFS010000010">
    <property type="protein sequence ID" value="MCG4765525.1"/>
    <property type="molecule type" value="Genomic_DNA"/>
</dbReference>